<accession>A0A6L9UF87</accession>
<gene>
    <name evidence="2" type="ORF">GR212_31040</name>
</gene>
<evidence type="ECO:0000313" key="2">
    <source>
        <dbReference type="EMBL" id="NEI73999.1"/>
    </source>
</evidence>
<organism evidence="2 3">
    <name type="scientific">Rhizobium lusitanum</name>
    <dbReference type="NCBI Taxonomy" id="293958"/>
    <lineage>
        <taxon>Bacteria</taxon>
        <taxon>Pseudomonadati</taxon>
        <taxon>Pseudomonadota</taxon>
        <taxon>Alphaproteobacteria</taxon>
        <taxon>Hyphomicrobiales</taxon>
        <taxon>Rhizobiaceae</taxon>
        <taxon>Rhizobium/Agrobacterium group</taxon>
        <taxon>Rhizobium</taxon>
    </lineage>
</organism>
<dbReference type="SUPFAM" id="SSF52096">
    <property type="entry name" value="ClpP/crotonase"/>
    <property type="match status" value="1"/>
</dbReference>
<dbReference type="InterPro" id="IPR001753">
    <property type="entry name" value="Enoyl-CoA_hydra/iso"/>
</dbReference>
<evidence type="ECO:0000313" key="3">
    <source>
        <dbReference type="Proteomes" id="UP000483035"/>
    </source>
</evidence>
<reference evidence="2 3" key="1">
    <citation type="submission" date="2019-12" db="EMBL/GenBank/DDBJ databases">
        <title>Rhizobium genotypes associated with high levels of biological nitrogen fixation by grain legumes in a temperate-maritime cropping system.</title>
        <authorList>
            <person name="Maluk M."/>
            <person name="Francesc Ferrando Molina F."/>
            <person name="Lopez Del Egido L."/>
            <person name="Lafos M."/>
            <person name="Langarica-Fuentes A."/>
            <person name="Gebre Yohannes G."/>
            <person name="Young M.W."/>
            <person name="Martin P."/>
            <person name="Gantlett R."/>
            <person name="Kenicer G."/>
            <person name="Hawes C."/>
            <person name="Begg G.S."/>
            <person name="Quilliam R.S."/>
            <person name="Squire G.R."/>
            <person name="Poole P.S."/>
            <person name="Young P.W."/>
            <person name="Iannetta P.M."/>
            <person name="James E.K."/>
        </authorList>
    </citation>
    <scope>NUCLEOTIDE SEQUENCE [LARGE SCALE GENOMIC DNA]</scope>
    <source>
        <strain evidence="2 3">JHI1118</strain>
    </source>
</reference>
<dbReference type="PANTHER" id="PTHR43802:SF1">
    <property type="entry name" value="IP11341P-RELATED"/>
    <property type="match status" value="1"/>
</dbReference>
<name>A0A6L9UF87_9HYPH</name>
<protein>
    <submittedName>
        <fullName evidence="2">Enoyl-CoA hydratase/isomerase family protein</fullName>
    </submittedName>
</protein>
<dbReference type="RefSeq" id="WP_163992830.1">
    <property type="nucleotide sequence ID" value="NZ_WUEY01000024.1"/>
</dbReference>
<sequence>MTNFILTEQRGSCRVITLNRPQVLNAWHAQMRADLALALEAAEQDASVGAIIMTGAGERAFGAGQDLNETKTFDPDRAELWIGEWERLYDRIRSLSKPLIMALNGLAAGSAFQVALLGDFRIGHDGVKMGQPEINSGIASTTGPWIMMEMIGLARTTDLTLSGRMMPASECAAIGLINRIVPKEEVLAASLSLGEELAVKPRLAMKLNKQRFREVTEARFRDALASGVRNQRIAYTDGEPNRMMERFLSTRSGKSSV</sequence>
<dbReference type="InterPro" id="IPR029045">
    <property type="entry name" value="ClpP/crotonase-like_dom_sf"/>
</dbReference>
<proteinExistence type="inferred from homology"/>
<dbReference type="Pfam" id="PF00378">
    <property type="entry name" value="ECH_1"/>
    <property type="match status" value="1"/>
</dbReference>
<comment type="similarity">
    <text evidence="1">Belongs to the enoyl-CoA hydratase/isomerase family.</text>
</comment>
<dbReference type="AlphaFoldDB" id="A0A6L9UF87"/>
<dbReference type="GO" id="GO:0016853">
    <property type="term" value="F:isomerase activity"/>
    <property type="evidence" value="ECO:0007669"/>
    <property type="project" value="UniProtKB-KW"/>
</dbReference>
<comment type="caution">
    <text evidence="2">The sequence shown here is derived from an EMBL/GenBank/DDBJ whole genome shotgun (WGS) entry which is preliminary data.</text>
</comment>
<evidence type="ECO:0000256" key="1">
    <source>
        <dbReference type="ARBA" id="ARBA00005254"/>
    </source>
</evidence>
<dbReference type="Gene3D" id="3.90.226.10">
    <property type="entry name" value="2-enoyl-CoA Hydratase, Chain A, domain 1"/>
    <property type="match status" value="1"/>
</dbReference>
<dbReference type="Proteomes" id="UP000483035">
    <property type="component" value="Unassembled WGS sequence"/>
</dbReference>
<dbReference type="CDD" id="cd06558">
    <property type="entry name" value="crotonase-like"/>
    <property type="match status" value="1"/>
</dbReference>
<dbReference type="PANTHER" id="PTHR43802">
    <property type="entry name" value="ENOYL-COA HYDRATASE"/>
    <property type="match status" value="1"/>
</dbReference>
<keyword evidence="2" id="KW-0413">Isomerase</keyword>
<dbReference type="EMBL" id="WUEY01000024">
    <property type="protein sequence ID" value="NEI73999.1"/>
    <property type="molecule type" value="Genomic_DNA"/>
</dbReference>